<keyword evidence="2" id="KW-1185">Reference proteome</keyword>
<evidence type="ECO:0000313" key="1">
    <source>
        <dbReference type="EMBL" id="KRX12168.1"/>
    </source>
</evidence>
<comment type="caution">
    <text evidence="1">The sequence shown here is derived from an EMBL/GenBank/DDBJ whole genome shotgun (WGS) entry which is preliminary data.</text>
</comment>
<dbReference type="EMBL" id="JYDL01000696">
    <property type="protein sequence ID" value="KRX12168.1"/>
    <property type="molecule type" value="Genomic_DNA"/>
</dbReference>
<reference evidence="1 2" key="1">
    <citation type="submission" date="2015-01" db="EMBL/GenBank/DDBJ databases">
        <title>Evolution of Trichinella species and genotypes.</title>
        <authorList>
            <person name="Korhonen P.K."/>
            <person name="Edoardo P."/>
            <person name="Giuseppe L.R."/>
            <person name="Gasser R.B."/>
        </authorList>
    </citation>
    <scope>NUCLEOTIDE SEQUENCE [LARGE SCALE GENOMIC DNA]</scope>
    <source>
        <strain evidence="1">ISS37</strain>
    </source>
</reference>
<dbReference type="Proteomes" id="UP000054630">
    <property type="component" value="Unassembled WGS sequence"/>
</dbReference>
<dbReference type="AlphaFoldDB" id="A0A0V0RD53"/>
<evidence type="ECO:0000313" key="2">
    <source>
        <dbReference type="Proteomes" id="UP000054630"/>
    </source>
</evidence>
<accession>A0A0V0RD53</accession>
<sequence>MSLLAVIYIEVEHDATVKNVTELQFTQSKTSAMLAACMVNMHQLSKSLQVYVENAEKKGEALDIEIDTLKRDAEKRAYLMDLKIKYMEKKLELLTSKIDGGGSSSCDAV</sequence>
<proteinExistence type="predicted"/>
<gene>
    <name evidence="1" type="ORF">T07_4046</name>
</gene>
<organism evidence="1 2">
    <name type="scientific">Trichinella nelsoni</name>
    <dbReference type="NCBI Taxonomy" id="6336"/>
    <lineage>
        <taxon>Eukaryota</taxon>
        <taxon>Metazoa</taxon>
        <taxon>Ecdysozoa</taxon>
        <taxon>Nematoda</taxon>
        <taxon>Enoplea</taxon>
        <taxon>Dorylaimia</taxon>
        <taxon>Trichinellida</taxon>
        <taxon>Trichinellidae</taxon>
        <taxon>Trichinella</taxon>
    </lineage>
</organism>
<name>A0A0V0RD53_9BILA</name>
<protein>
    <submittedName>
        <fullName evidence="1">Uncharacterized protein</fullName>
    </submittedName>
</protein>